<comment type="caution">
    <text evidence="2">The sequence shown here is derived from an EMBL/GenBank/DDBJ whole genome shotgun (WGS) entry which is preliminary data.</text>
</comment>
<evidence type="ECO:0000313" key="2">
    <source>
        <dbReference type="EMBL" id="KAI5628110.1"/>
    </source>
</evidence>
<evidence type="ECO:0000259" key="1">
    <source>
        <dbReference type="PROSITE" id="PS51220"/>
    </source>
</evidence>
<dbReference type="Proteomes" id="UP001205998">
    <property type="component" value="Unassembled WGS sequence"/>
</dbReference>
<feature type="non-terminal residue" evidence="2">
    <location>
        <position position="107"/>
    </location>
</feature>
<accession>A0AAD5B5A0</accession>
<dbReference type="GO" id="GO:0007160">
    <property type="term" value="P:cell-matrix adhesion"/>
    <property type="evidence" value="ECO:0007669"/>
    <property type="project" value="InterPro"/>
</dbReference>
<dbReference type="AlphaFoldDB" id="A0AAD5B5A0"/>
<dbReference type="Pfam" id="PF06119">
    <property type="entry name" value="NIDO"/>
    <property type="match status" value="1"/>
</dbReference>
<feature type="non-terminal residue" evidence="2">
    <location>
        <position position="1"/>
    </location>
</feature>
<proteinExistence type="predicted"/>
<dbReference type="InterPro" id="IPR003886">
    <property type="entry name" value="NIDO_dom"/>
</dbReference>
<dbReference type="EMBL" id="MU546562">
    <property type="protein sequence ID" value="KAI5628110.1"/>
    <property type="molecule type" value="Genomic_DNA"/>
</dbReference>
<protein>
    <submittedName>
        <fullName evidence="2">Sushi, nidogen and EGF-like domain-containing protein 1</fullName>
    </submittedName>
</protein>
<name>A0AAD5B5A0_SILAS</name>
<dbReference type="InterPro" id="IPR052749">
    <property type="entry name" value="Alpha-tectorin"/>
</dbReference>
<dbReference type="PANTHER" id="PTHR46160">
    <property type="entry name" value="ALPHA-TECTORIN-RELATED"/>
    <property type="match status" value="1"/>
</dbReference>
<organism evidence="2 3">
    <name type="scientific">Silurus asotus</name>
    <name type="common">Amur catfish</name>
    <name type="synonym">Parasilurus asotus</name>
    <dbReference type="NCBI Taxonomy" id="30991"/>
    <lineage>
        <taxon>Eukaryota</taxon>
        <taxon>Metazoa</taxon>
        <taxon>Chordata</taxon>
        <taxon>Craniata</taxon>
        <taxon>Vertebrata</taxon>
        <taxon>Euteleostomi</taxon>
        <taxon>Actinopterygii</taxon>
        <taxon>Neopterygii</taxon>
        <taxon>Teleostei</taxon>
        <taxon>Ostariophysi</taxon>
        <taxon>Siluriformes</taxon>
        <taxon>Siluridae</taxon>
        <taxon>Silurus</taxon>
    </lineage>
</organism>
<evidence type="ECO:0000313" key="3">
    <source>
        <dbReference type="Proteomes" id="UP001205998"/>
    </source>
</evidence>
<keyword evidence="3" id="KW-1185">Reference proteome</keyword>
<reference evidence="2" key="1">
    <citation type="submission" date="2018-07" db="EMBL/GenBank/DDBJ databases">
        <title>Comparative genomics of catfishes provides insights into carnivory and benthic adaptation.</title>
        <authorList>
            <person name="Zhang Y."/>
            <person name="Wang D."/>
            <person name="Peng Z."/>
            <person name="Zheng S."/>
            <person name="Shao F."/>
            <person name="Tao W."/>
        </authorList>
    </citation>
    <scope>NUCLEOTIDE SEQUENCE</scope>
    <source>
        <strain evidence="2">Chongqing</strain>
    </source>
</reference>
<sequence length="107" mass="12236">DGYYATINLQQPFEYGGNTYSQLNLSMDGYVAFFVPYIDRNAIKNIRKNIIAPLWTDLDANDGGKWTYQQATNGSLIAQANNEINKMFPDDYFSACWVFVSTWDEVP</sequence>
<dbReference type="PANTHER" id="PTHR46160:SF9">
    <property type="entry name" value="PROTEIN PRY2-RELATED"/>
    <property type="match status" value="1"/>
</dbReference>
<feature type="domain" description="NIDO" evidence="1">
    <location>
        <begin position="53"/>
        <end position="107"/>
    </location>
</feature>
<gene>
    <name evidence="2" type="ORF">C0J50_8254</name>
</gene>
<dbReference type="PROSITE" id="PS51220">
    <property type="entry name" value="NIDO"/>
    <property type="match status" value="1"/>
</dbReference>